<dbReference type="InterPro" id="IPR029044">
    <property type="entry name" value="Nucleotide-diphossugar_trans"/>
</dbReference>
<sequence length="259" mass="30481">MPIVDEFIINVGESEDDTLALVKSIANSKIRIIESKWNETMQDRGYVYGQQKMIAHYNCTGDWAFYIEGDEVYHESELEQIRESMQVHLNDPNVEALVFDYYHFYGNSNSYLNSPGWYRSEARIIKNSVRSYSPDGLFWLVLDSNKKGRYPRAKHTGAHCYHYGWVRSEEQMNLKSKKVQKYWGENHKKIDYTQIEQCIIQEFKGTHPEVVTGWLPKSSGLYKVDPSYVPTNKEKKHRMMNKLEKVFGLELSKKHYKLV</sequence>
<accession>A0A382N634</accession>
<evidence type="ECO:0008006" key="2">
    <source>
        <dbReference type="Google" id="ProtNLM"/>
    </source>
</evidence>
<dbReference type="AlphaFoldDB" id="A0A382N634"/>
<name>A0A382N634_9ZZZZ</name>
<evidence type="ECO:0000313" key="1">
    <source>
        <dbReference type="EMBL" id="SVC56210.1"/>
    </source>
</evidence>
<proteinExistence type="predicted"/>
<dbReference type="Gene3D" id="3.90.550.10">
    <property type="entry name" value="Spore Coat Polysaccharide Biosynthesis Protein SpsA, Chain A"/>
    <property type="match status" value="1"/>
</dbReference>
<reference evidence="1" key="1">
    <citation type="submission" date="2018-05" db="EMBL/GenBank/DDBJ databases">
        <authorList>
            <person name="Lanie J.A."/>
            <person name="Ng W.-L."/>
            <person name="Kazmierczak K.M."/>
            <person name="Andrzejewski T.M."/>
            <person name="Davidsen T.M."/>
            <person name="Wayne K.J."/>
            <person name="Tettelin H."/>
            <person name="Glass J.I."/>
            <person name="Rusch D."/>
            <person name="Podicherti R."/>
            <person name="Tsui H.-C.T."/>
            <person name="Winkler M.E."/>
        </authorList>
    </citation>
    <scope>NUCLEOTIDE SEQUENCE</scope>
</reference>
<protein>
    <recommendedName>
        <fullName evidence="2">Glycosyltransferase 2-like domain-containing protein</fullName>
    </recommendedName>
</protein>
<gene>
    <name evidence="1" type="ORF">METZ01_LOCUS309064</name>
</gene>
<organism evidence="1">
    <name type="scientific">marine metagenome</name>
    <dbReference type="NCBI Taxonomy" id="408172"/>
    <lineage>
        <taxon>unclassified sequences</taxon>
        <taxon>metagenomes</taxon>
        <taxon>ecological metagenomes</taxon>
    </lineage>
</organism>
<dbReference type="EMBL" id="UINC01098021">
    <property type="protein sequence ID" value="SVC56210.1"/>
    <property type="molecule type" value="Genomic_DNA"/>
</dbReference>
<dbReference type="SUPFAM" id="SSF53448">
    <property type="entry name" value="Nucleotide-diphospho-sugar transferases"/>
    <property type="match status" value="1"/>
</dbReference>